<evidence type="ECO:0008006" key="3">
    <source>
        <dbReference type="Google" id="ProtNLM"/>
    </source>
</evidence>
<dbReference type="PANTHER" id="PTHR37535">
    <property type="entry name" value="FLUG DOMAIN PROTEIN"/>
    <property type="match status" value="1"/>
</dbReference>
<dbReference type="Proteomes" id="UP000700596">
    <property type="component" value="Unassembled WGS sequence"/>
</dbReference>
<reference evidence="1" key="1">
    <citation type="journal article" date="2021" name="Nat. Commun.">
        <title>Genetic determinants of endophytism in the Arabidopsis root mycobiome.</title>
        <authorList>
            <person name="Mesny F."/>
            <person name="Miyauchi S."/>
            <person name="Thiergart T."/>
            <person name="Pickel B."/>
            <person name="Atanasova L."/>
            <person name="Karlsson M."/>
            <person name="Huettel B."/>
            <person name="Barry K.W."/>
            <person name="Haridas S."/>
            <person name="Chen C."/>
            <person name="Bauer D."/>
            <person name="Andreopoulos W."/>
            <person name="Pangilinan J."/>
            <person name="LaButti K."/>
            <person name="Riley R."/>
            <person name="Lipzen A."/>
            <person name="Clum A."/>
            <person name="Drula E."/>
            <person name="Henrissat B."/>
            <person name="Kohler A."/>
            <person name="Grigoriev I.V."/>
            <person name="Martin F.M."/>
            <person name="Hacquard S."/>
        </authorList>
    </citation>
    <scope>NUCLEOTIDE SEQUENCE</scope>
    <source>
        <strain evidence="1">MPI-CAGE-CH-0243</strain>
    </source>
</reference>
<dbReference type="AlphaFoldDB" id="A0A9P9IEP9"/>
<organism evidence="1 2">
    <name type="scientific">Dendryphion nanum</name>
    <dbReference type="NCBI Taxonomy" id="256645"/>
    <lineage>
        <taxon>Eukaryota</taxon>
        <taxon>Fungi</taxon>
        <taxon>Dikarya</taxon>
        <taxon>Ascomycota</taxon>
        <taxon>Pezizomycotina</taxon>
        <taxon>Dothideomycetes</taxon>
        <taxon>Pleosporomycetidae</taxon>
        <taxon>Pleosporales</taxon>
        <taxon>Torulaceae</taxon>
        <taxon>Dendryphion</taxon>
    </lineage>
</organism>
<sequence>MRELHTKKLNDAQQKEVRDDPVLVSLREEREAYKKELYEHGFYPLSEATGTCLYNKYEKVNREIGSTYQKLQRIRLDLAIREFHDSIDTIDIARQLNGKPAAEVLTLPTVEFEFQERAFVASILFKPFENEKTRIQFISTLAGLCRRQETRQPKALKRKKAEFVTYDSCREMSQRMRKKVASGFEGGLRSQVSKVVEEPDTRGRGEIVSQHPFPMAAPYRICGFCADNEQLSYEARMKHWERKDVLKKHQDIHFRDRRYQGWFTCPYLYCTDKVDGRMHYNRNSLDVHKIEH</sequence>
<dbReference type="OrthoDB" id="5426797at2759"/>
<name>A0A9P9IEP9_9PLEO</name>
<proteinExistence type="predicted"/>
<dbReference type="Pfam" id="PF11917">
    <property type="entry name" value="DUF3435"/>
    <property type="match status" value="1"/>
</dbReference>
<dbReference type="InterPro" id="IPR021842">
    <property type="entry name" value="DUF3435"/>
</dbReference>
<accession>A0A9P9IEP9</accession>
<evidence type="ECO:0000313" key="1">
    <source>
        <dbReference type="EMBL" id="KAH7116690.1"/>
    </source>
</evidence>
<keyword evidence="2" id="KW-1185">Reference proteome</keyword>
<dbReference type="PANTHER" id="PTHR37535:SF4">
    <property type="entry name" value="FLUG DOMAIN-CONTAINING PROTEIN"/>
    <property type="match status" value="1"/>
</dbReference>
<dbReference type="EMBL" id="JAGMWT010000014">
    <property type="protein sequence ID" value="KAH7116690.1"/>
    <property type="molecule type" value="Genomic_DNA"/>
</dbReference>
<protein>
    <recommendedName>
        <fullName evidence="3">C2H2-type domain-containing protein</fullName>
    </recommendedName>
</protein>
<comment type="caution">
    <text evidence="1">The sequence shown here is derived from an EMBL/GenBank/DDBJ whole genome shotgun (WGS) entry which is preliminary data.</text>
</comment>
<gene>
    <name evidence="1" type="ORF">B0J11DRAFT_509721</name>
</gene>
<evidence type="ECO:0000313" key="2">
    <source>
        <dbReference type="Proteomes" id="UP000700596"/>
    </source>
</evidence>